<accession>A0A1A9W011</accession>
<feature type="region of interest" description="Disordered" evidence="1">
    <location>
        <begin position="20"/>
        <end position="52"/>
    </location>
</feature>
<evidence type="ECO:0000313" key="2">
    <source>
        <dbReference type="EnsemblMetazoa" id="GBRI001096-PA"/>
    </source>
</evidence>
<dbReference type="AlphaFoldDB" id="A0A1A9W011"/>
<reference evidence="3" key="1">
    <citation type="submission" date="2014-03" db="EMBL/GenBank/DDBJ databases">
        <authorList>
            <person name="Aksoy S."/>
            <person name="Warren W."/>
            <person name="Wilson R.K."/>
        </authorList>
    </citation>
    <scope>NUCLEOTIDE SEQUENCE [LARGE SCALE GENOMIC DNA]</scope>
    <source>
        <strain evidence="3">IAEA</strain>
    </source>
</reference>
<proteinExistence type="predicted"/>
<protein>
    <submittedName>
        <fullName evidence="2">Uncharacterized protein</fullName>
    </submittedName>
</protein>
<evidence type="ECO:0000313" key="3">
    <source>
        <dbReference type="Proteomes" id="UP000091820"/>
    </source>
</evidence>
<keyword evidence="3" id="KW-1185">Reference proteome</keyword>
<dbReference type="Proteomes" id="UP000091820">
    <property type="component" value="Unassembled WGS sequence"/>
</dbReference>
<dbReference type="EnsemblMetazoa" id="GBRI001096-RA">
    <property type="protein sequence ID" value="GBRI001096-PA"/>
    <property type="gene ID" value="GBRI001096"/>
</dbReference>
<reference evidence="2" key="2">
    <citation type="submission" date="2020-05" db="UniProtKB">
        <authorList>
            <consortium name="EnsemblMetazoa"/>
        </authorList>
    </citation>
    <scope>IDENTIFICATION</scope>
    <source>
        <strain evidence="2">IAEA</strain>
    </source>
</reference>
<sequence length="113" mass="11746">MDSIRIKNQKETNQYIASKASRASCEATGSSSSSSSGGSGGGGGRSSSSRGRNCNDCSGIFVVHPAITTNIYLIAVTSRRCLFVFITFFTGGDVGEAVFVVVSDDDALSVKAY</sequence>
<name>A0A1A9W011_9MUSC</name>
<dbReference type="VEuPathDB" id="VectorBase:GBRI001096"/>
<organism evidence="2 3">
    <name type="scientific">Glossina brevipalpis</name>
    <dbReference type="NCBI Taxonomy" id="37001"/>
    <lineage>
        <taxon>Eukaryota</taxon>
        <taxon>Metazoa</taxon>
        <taxon>Ecdysozoa</taxon>
        <taxon>Arthropoda</taxon>
        <taxon>Hexapoda</taxon>
        <taxon>Insecta</taxon>
        <taxon>Pterygota</taxon>
        <taxon>Neoptera</taxon>
        <taxon>Endopterygota</taxon>
        <taxon>Diptera</taxon>
        <taxon>Brachycera</taxon>
        <taxon>Muscomorpha</taxon>
        <taxon>Hippoboscoidea</taxon>
        <taxon>Glossinidae</taxon>
        <taxon>Glossina</taxon>
    </lineage>
</organism>
<evidence type="ECO:0000256" key="1">
    <source>
        <dbReference type="SAM" id="MobiDB-lite"/>
    </source>
</evidence>